<dbReference type="InterPro" id="IPR001314">
    <property type="entry name" value="Peptidase_S1A"/>
</dbReference>
<accession>A0A3B4EK12</accession>
<dbReference type="PANTHER" id="PTHR24271">
    <property type="entry name" value="KALLIKREIN-RELATED"/>
    <property type="match status" value="1"/>
</dbReference>
<dbReference type="GO" id="GO:0001669">
    <property type="term" value="C:acrosomal vesicle"/>
    <property type="evidence" value="ECO:0007669"/>
    <property type="project" value="TreeGrafter"/>
</dbReference>
<reference evidence="3" key="3">
    <citation type="submission" date="2025-09" db="UniProtKB">
        <authorList>
            <consortium name="Ensembl"/>
        </authorList>
    </citation>
    <scope>IDENTIFICATION</scope>
</reference>
<dbReference type="SUPFAM" id="SSF50494">
    <property type="entry name" value="Trypsin-like serine proteases"/>
    <property type="match status" value="1"/>
</dbReference>
<dbReference type="InterPro" id="IPR018114">
    <property type="entry name" value="TRYPSIN_HIS"/>
</dbReference>
<dbReference type="Proteomes" id="UP001501920">
    <property type="component" value="Chromosome 30"/>
</dbReference>
<dbReference type="SMART" id="SM00020">
    <property type="entry name" value="Tryp_SPc"/>
    <property type="match status" value="1"/>
</dbReference>
<evidence type="ECO:0000256" key="1">
    <source>
        <dbReference type="ARBA" id="ARBA00023157"/>
    </source>
</evidence>
<dbReference type="STRING" id="42514.ENSPNAP00000036235"/>
<evidence type="ECO:0000313" key="3">
    <source>
        <dbReference type="Ensembl" id="ENSPNAP00000036235.2"/>
    </source>
</evidence>
<dbReference type="PROSITE" id="PS00134">
    <property type="entry name" value="TRYPSIN_HIS"/>
    <property type="match status" value="1"/>
</dbReference>
<dbReference type="GO" id="GO:0006508">
    <property type="term" value="P:proteolysis"/>
    <property type="evidence" value="ECO:0007669"/>
    <property type="project" value="InterPro"/>
</dbReference>
<dbReference type="Pfam" id="PF00089">
    <property type="entry name" value="Trypsin"/>
    <property type="match status" value="1"/>
</dbReference>
<dbReference type="GeneTree" id="ENSGT00390000009571"/>
<organism evidence="3 4">
    <name type="scientific">Pygocentrus nattereri</name>
    <name type="common">Red-bellied piranha</name>
    <dbReference type="NCBI Taxonomy" id="42514"/>
    <lineage>
        <taxon>Eukaryota</taxon>
        <taxon>Metazoa</taxon>
        <taxon>Chordata</taxon>
        <taxon>Craniata</taxon>
        <taxon>Vertebrata</taxon>
        <taxon>Euteleostomi</taxon>
        <taxon>Actinopterygii</taxon>
        <taxon>Neopterygii</taxon>
        <taxon>Teleostei</taxon>
        <taxon>Ostariophysi</taxon>
        <taxon>Characiformes</taxon>
        <taxon>Characoidei</taxon>
        <taxon>Pygocentrus</taxon>
    </lineage>
</organism>
<evidence type="ECO:0000313" key="4">
    <source>
        <dbReference type="Proteomes" id="UP001501920"/>
    </source>
</evidence>
<protein>
    <recommendedName>
        <fullName evidence="2">Peptidase S1 domain-containing protein</fullName>
    </recommendedName>
</protein>
<sequence>LVPFFKKMLTMILLIKKRVYVGHNAPGGNASNNEGQHHVILELHGCPGEVLCGGSLIHQDWVITAAHCDCPGLKVFVNAHPNRTKEEERGIDDRQILRDNNTYHDLMLLKLKKGNRENLTTIHLPPEKCNAPPANTEVRFYGWKDAKLNNQITNISSSTHSILHCNTASFWRQRSFMCFDFNMVVIQKLLLLLYLQGDSGGSLVWNKTLYGVLRGGSPYLNRSPRYFMDICYPLYRNWIKQNTGL</sequence>
<evidence type="ECO:0000259" key="2">
    <source>
        <dbReference type="PROSITE" id="PS50240"/>
    </source>
</evidence>
<keyword evidence="4" id="KW-1185">Reference proteome</keyword>
<proteinExistence type="predicted"/>
<dbReference type="PANTHER" id="PTHR24271:SF61">
    <property type="entry name" value="INACTIVE SERINE PROTEASE 37-RELATED"/>
    <property type="match status" value="1"/>
</dbReference>
<dbReference type="InterPro" id="IPR009003">
    <property type="entry name" value="Peptidase_S1_PA"/>
</dbReference>
<name>A0A3B4EK12_PYGNA</name>
<keyword evidence="1" id="KW-1015">Disulfide bond</keyword>
<dbReference type="GO" id="GO:0004252">
    <property type="term" value="F:serine-type endopeptidase activity"/>
    <property type="evidence" value="ECO:0007669"/>
    <property type="project" value="InterPro"/>
</dbReference>
<dbReference type="InterPro" id="IPR001254">
    <property type="entry name" value="Trypsin_dom"/>
</dbReference>
<dbReference type="PROSITE" id="PS50240">
    <property type="entry name" value="TRYPSIN_DOM"/>
    <property type="match status" value="1"/>
</dbReference>
<dbReference type="PRINTS" id="PR00722">
    <property type="entry name" value="CHYMOTRYPSIN"/>
</dbReference>
<reference evidence="3 4" key="1">
    <citation type="submission" date="2020-10" db="EMBL/GenBank/DDBJ databases">
        <title>Pygocentrus nattereri (red-bellied piranha) genome, fPygNat1, primary haplotype.</title>
        <authorList>
            <person name="Myers G."/>
            <person name="Meyer A."/>
            <person name="Karagic N."/>
            <person name="Pippel M."/>
            <person name="Winkler S."/>
            <person name="Tracey A."/>
            <person name="Wood J."/>
            <person name="Formenti G."/>
            <person name="Howe K."/>
            <person name="Fedrigo O."/>
            <person name="Jarvis E.D."/>
        </authorList>
    </citation>
    <scope>NUCLEOTIDE SEQUENCE [LARGE SCALE GENOMIC DNA]</scope>
</reference>
<dbReference type="Gene3D" id="2.40.10.10">
    <property type="entry name" value="Trypsin-like serine proteases"/>
    <property type="match status" value="2"/>
</dbReference>
<dbReference type="InterPro" id="IPR043504">
    <property type="entry name" value="Peptidase_S1_PA_chymotrypsin"/>
</dbReference>
<feature type="domain" description="Peptidase S1" evidence="2">
    <location>
        <begin position="20"/>
        <end position="244"/>
    </location>
</feature>
<dbReference type="AlphaFoldDB" id="A0A3B4EK12"/>
<reference evidence="3" key="2">
    <citation type="submission" date="2025-08" db="UniProtKB">
        <authorList>
            <consortium name="Ensembl"/>
        </authorList>
    </citation>
    <scope>IDENTIFICATION</scope>
</reference>
<dbReference type="GO" id="GO:2000344">
    <property type="term" value="P:positive regulation of acrosome reaction"/>
    <property type="evidence" value="ECO:0007669"/>
    <property type="project" value="TreeGrafter"/>
</dbReference>
<dbReference type="Ensembl" id="ENSPNAT00000039861.2">
    <property type="protein sequence ID" value="ENSPNAP00000036235.2"/>
    <property type="gene ID" value="ENSPNAG00000026913.2"/>
</dbReference>